<dbReference type="Gene3D" id="3.40.50.150">
    <property type="entry name" value="Vaccinia Virus protein VP39"/>
    <property type="match status" value="1"/>
</dbReference>
<evidence type="ECO:0000313" key="3">
    <source>
        <dbReference type="Proteomes" id="UP000070299"/>
    </source>
</evidence>
<accession>A0A136A011</accession>
<dbReference type="OrthoDB" id="5679686at2"/>
<dbReference type="Proteomes" id="UP000070299">
    <property type="component" value="Unassembled WGS sequence"/>
</dbReference>
<evidence type="ECO:0000259" key="1">
    <source>
        <dbReference type="Pfam" id="PF05050"/>
    </source>
</evidence>
<feature type="domain" description="Methyltransferase FkbM" evidence="1">
    <location>
        <begin position="96"/>
        <end position="237"/>
    </location>
</feature>
<gene>
    <name evidence="2" type="ORF">AX660_15475</name>
</gene>
<keyword evidence="3" id="KW-1185">Reference proteome</keyword>
<comment type="caution">
    <text evidence="2">The sequence shown here is derived from an EMBL/GenBank/DDBJ whole genome shotgun (WGS) entry which is preliminary data.</text>
</comment>
<dbReference type="PANTHER" id="PTHR34203:SF15">
    <property type="entry name" value="SLL1173 PROTEIN"/>
    <property type="match status" value="1"/>
</dbReference>
<dbReference type="EMBL" id="LSNE01000006">
    <property type="protein sequence ID" value="KXI28490.1"/>
    <property type="molecule type" value="Genomic_DNA"/>
</dbReference>
<protein>
    <recommendedName>
        <fullName evidence="1">Methyltransferase FkbM domain-containing protein</fullName>
    </recommendedName>
</protein>
<reference evidence="3" key="1">
    <citation type="submission" date="2016-02" db="EMBL/GenBank/DDBJ databases">
        <authorList>
            <person name="Schultz-Johansen M."/>
            <person name="Glaring M.A."/>
            <person name="Bech P.K."/>
            <person name="Stougaard P."/>
        </authorList>
    </citation>
    <scope>NUCLEOTIDE SEQUENCE [LARGE SCALE GENOMIC DNA]</scope>
    <source>
        <strain evidence="3">S66</strain>
    </source>
</reference>
<proteinExistence type="predicted"/>
<dbReference type="InterPro" id="IPR006342">
    <property type="entry name" value="FkbM_mtfrase"/>
</dbReference>
<evidence type="ECO:0000313" key="2">
    <source>
        <dbReference type="EMBL" id="KXI28490.1"/>
    </source>
</evidence>
<dbReference type="SUPFAM" id="SSF53335">
    <property type="entry name" value="S-adenosyl-L-methionine-dependent methyltransferases"/>
    <property type="match status" value="1"/>
</dbReference>
<dbReference type="Pfam" id="PF05050">
    <property type="entry name" value="Methyltransf_21"/>
    <property type="match status" value="1"/>
</dbReference>
<sequence>MSPDSLHTRRFVRVINWVLAQLQQHELRGKHRLYQWLSKHHSTKVISHTLGGREFVVPVDEWCFWLEYGPQNYYLDEFIPFFNAINQVEKPFTFFDLGADIGTVSALAKQYCPKLHNIYAFEPNPNSFELLSHNLGQLGSNYVCENAAVSNINGQVAFHSSSASTIDHEGSIDINTPGNTQVYSLDHWLASTADSKVLPYVVLKIDVEGQELQVVQGAAKLIEQAEVVLVLLEIHPDVLKQTKITAEQLFVELEKLRAFKWFVPKLNNQIIDRSRDFFAQFPLQQFDIIGCSKPTA</sequence>
<dbReference type="AlphaFoldDB" id="A0A136A011"/>
<dbReference type="PANTHER" id="PTHR34203">
    <property type="entry name" value="METHYLTRANSFERASE, FKBM FAMILY PROTEIN"/>
    <property type="match status" value="1"/>
</dbReference>
<organism evidence="2 3">
    <name type="scientific">Paraglaciecola hydrolytica</name>
    <dbReference type="NCBI Taxonomy" id="1799789"/>
    <lineage>
        <taxon>Bacteria</taxon>
        <taxon>Pseudomonadati</taxon>
        <taxon>Pseudomonadota</taxon>
        <taxon>Gammaproteobacteria</taxon>
        <taxon>Alteromonadales</taxon>
        <taxon>Alteromonadaceae</taxon>
        <taxon>Paraglaciecola</taxon>
    </lineage>
</organism>
<name>A0A136A011_9ALTE</name>
<dbReference type="InterPro" id="IPR052514">
    <property type="entry name" value="SAM-dependent_MTase"/>
</dbReference>
<dbReference type="InterPro" id="IPR029063">
    <property type="entry name" value="SAM-dependent_MTases_sf"/>
</dbReference>
<dbReference type="STRING" id="1799789.AX660_15475"/>
<dbReference type="NCBIfam" id="TIGR01444">
    <property type="entry name" value="fkbM_fam"/>
    <property type="match status" value="1"/>
</dbReference>